<dbReference type="AlphaFoldDB" id="A0A9W7AU24"/>
<evidence type="ECO:0000313" key="7">
    <source>
        <dbReference type="Proteomes" id="UP001162640"/>
    </source>
</evidence>
<dbReference type="InterPro" id="IPR014001">
    <property type="entry name" value="Helicase_ATP-bd"/>
</dbReference>
<organism evidence="6 7">
    <name type="scientific">Triparma laevis f. inornata</name>
    <dbReference type="NCBI Taxonomy" id="1714386"/>
    <lineage>
        <taxon>Eukaryota</taxon>
        <taxon>Sar</taxon>
        <taxon>Stramenopiles</taxon>
        <taxon>Ochrophyta</taxon>
        <taxon>Bolidophyceae</taxon>
        <taxon>Parmales</taxon>
        <taxon>Triparmaceae</taxon>
        <taxon>Triparma</taxon>
    </lineage>
</organism>
<comment type="caution">
    <text evidence="6">The sequence shown here is derived from an EMBL/GenBank/DDBJ whole genome shotgun (WGS) entry which is preliminary data.</text>
</comment>
<dbReference type="GO" id="GO:0003676">
    <property type="term" value="F:nucleic acid binding"/>
    <property type="evidence" value="ECO:0007669"/>
    <property type="project" value="InterPro"/>
</dbReference>
<dbReference type="Proteomes" id="UP001162640">
    <property type="component" value="Unassembled WGS sequence"/>
</dbReference>
<dbReference type="InterPro" id="IPR011545">
    <property type="entry name" value="DEAD/DEAH_box_helicase_dom"/>
</dbReference>
<keyword evidence="2" id="KW-0378">Hydrolase</keyword>
<evidence type="ECO:0000256" key="4">
    <source>
        <dbReference type="ARBA" id="ARBA00022840"/>
    </source>
</evidence>
<dbReference type="GO" id="GO:0005829">
    <property type="term" value="C:cytosol"/>
    <property type="evidence" value="ECO:0007669"/>
    <property type="project" value="TreeGrafter"/>
</dbReference>
<dbReference type="InterPro" id="IPR027417">
    <property type="entry name" value="P-loop_NTPase"/>
</dbReference>
<gene>
    <name evidence="6" type="ORF">TL16_g07758</name>
</gene>
<keyword evidence="1" id="KW-0547">Nucleotide-binding</keyword>
<dbReference type="GO" id="GO:0005524">
    <property type="term" value="F:ATP binding"/>
    <property type="evidence" value="ECO:0007669"/>
    <property type="project" value="UniProtKB-KW"/>
</dbReference>
<dbReference type="GO" id="GO:0003724">
    <property type="term" value="F:RNA helicase activity"/>
    <property type="evidence" value="ECO:0007669"/>
    <property type="project" value="TreeGrafter"/>
</dbReference>
<feature type="domain" description="Helicase ATP-binding" evidence="5">
    <location>
        <begin position="1"/>
        <end position="114"/>
    </location>
</feature>
<dbReference type="EMBL" id="BLQM01000248">
    <property type="protein sequence ID" value="GMH78327.1"/>
    <property type="molecule type" value="Genomic_DNA"/>
</dbReference>
<dbReference type="SUPFAM" id="SSF52540">
    <property type="entry name" value="P-loop containing nucleoside triphosphate hydrolases"/>
    <property type="match status" value="1"/>
</dbReference>
<protein>
    <recommendedName>
        <fullName evidence="5">Helicase ATP-binding domain-containing protein</fullName>
    </recommendedName>
</protein>
<evidence type="ECO:0000259" key="5">
    <source>
        <dbReference type="PROSITE" id="PS51192"/>
    </source>
</evidence>
<keyword evidence="3" id="KW-0347">Helicase</keyword>
<evidence type="ECO:0000256" key="1">
    <source>
        <dbReference type="ARBA" id="ARBA00022741"/>
    </source>
</evidence>
<accession>A0A9W7AU24</accession>
<name>A0A9W7AU24_9STRA</name>
<evidence type="ECO:0000313" key="6">
    <source>
        <dbReference type="EMBL" id="GMH78327.1"/>
    </source>
</evidence>
<dbReference type="PROSITE" id="PS51192">
    <property type="entry name" value="HELICASE_ATP_BIND_1"/>
    <property type="match status" value="1"/>
</dbReference>
<evidence type="ECO:0000256" key="3">
    <source>
        <dbReference type="ARBA" id="ARBA00022806"/>
    </source>
</evidence>
<dbReference type="Pfam" id="PF00270">
    <property type="entry name" value="DEAD"/>
    <property type="match status" value="1"/>
</dbReference>
<evidence type="ECO:0000256" key="2">
    <source>
        <dbReference type="ARBA" id="ARBA00022801"/>
    </source>
</evidence>
<dbReference type="Gene3D" id="3.40.50.300">
    <property type="entry name" value="P-loop containing nucleotide triphosphate hydrolases"/>
    <property type="match status" value="1"/>
</dbReference>
<proteinExistence type="predicted"/>
<dbReference type="GO" id="GO:0016787">
    <property type="term" value="F:hydrolase activity"/>
    <property type="evidence" value="ECO:0007669"/>
    <property type="project" value="UniProtKB-KW"/>
</dbReference>
<sequence>MTLAGRDVIGLAETGSGKTGSFALPILQELMKNPQRLFACILAPTRELAFQIHEVFQGLGQHVGAKSICVVGGVDSMSQAIALANKPHIVVATPGRLGENISFSVNADAPIAAT</sequence>
<dbReference type="PANTHER" id="PTHR47959:SF24">
    <property type="entry name" value="ATP-DEPENDENT RNA HELICASE"/>
    <property type="match status" value="1"/>
</dbReference>
<dbReference type="InterPro" id="IPR050079">
    <property type="entry name" value="DEAD_box_RNA_helicase"/>
</dbReference>
<keyword evidence="4" id="KW-0067">ATP-binding</keyword>
<reference evidence="7" key="1">
    <citation type="journal article" date="2023" name="Commun. Biol.">
        <title>Genome analysis of Parmales, the sister group of diatoms, reveals the evolutionary specialization of diatoms from phago-mixotrophs to photoautotrophs.</title>
        <authorList>
            <person name="Ban H."/>
            <person name="Sato S."/>
            <person name="Yoshikawa S."/>
            <person name="Yamada K."/>
            <person name="Nakamura Y."/>
            <person name="Ichinomiya M."/>
            <person name="Sato N."/>
            <person name="Blanc-Mathieu R."/>
            <person name="Endo H."/>
            <person name="Kuwata A."/>
            <person name="Ogata H."/>
        </authorList>
    </citation>
    <scope>NUCLEOTIDE SEQUENCE [LARGE SCALE GENOMIC DNA]</scope>
</reference>
<dbReference type="PANTHER" id="PTHR47959">
    <property type="entry name" value="ATP-DEPENDENT RNA HELICASE RHLE-RELATED"/>
    <property type="match status" value="1"/>
</dbReference>